<dbReference type="Proteomes" id="UP000632125">
    <property type="component" value="Unassembled WGS sequence"/>
</dbReference>
<proteinExistence type="predicted"/>
<dbReference type="AlphaFoldDB" id="A0A927CIV7"/>
<evidence type="ECO:0000313" key="2">
    <source>
        <dbReference type="Proteomes" id="UP000632125"/>
    </source>
</evidence>
<dbReference type="RefSeq" id="WP_190857993.1">
    <property type="nucleotide sequence ID" value="NZ_JACXIY010000002.1"/>
</dbReference>
<dbReference type="Pfam" id="PF13030">
    <property type="entry name" value="DUF3891"/>
    <property type="match status" value="1"/>
</dbReference>
<reference evidence="1" key="1">
    <citation type="submission" date="2020-09" db="EMBL/GenBank/DDBJ databases">
        <title>A novel bacterium of genus Paenibacillus, isolated from South China Sea.</title>
        <authorList>
            <person name="Huang H."/>
            <person name="Mo K."/>
            <person name="Hu Y."/>
        </authorList>
    </citation>
    <scope>NUCLEOTIDE SEQUENCE</scope>
    <source>
        <strain evidence="1">IB182493</strain>
    </source>
</reference>
<gene>
    <name evidence="1" type="ORF">IDH41_02555</name>
</gene>
<accession>A0A927CIV7</accession>
<protein>
    <submittedName>
        <fullName evidence="1">DUF3891 family protein</fullName>
    </submittedName>
</protein>
<name>A0A927CIV7_9BACL</name>
<keyword evidence="2" id="KW-1185">Reference proteome</keyword>
<comment type="caution">
    <text evidence="1">The sequence shown here is derived from an EMBL/GenBank/DDBJ whole genome shotgun (WGS) entry which is preliminary data.</text>
</comment>
<sequence length="252" mass="28766">MIVYEKDDAYVLIAQHDHARISGDLASAWRGELFGGEALRDEMTRAAYEHDASWLELDRVPLWNDAAGSPYTFRDYPGNIRFVFYERALDDLQRSSEYAALLGSILYTTLAERIRNEDTVPFVEREFARQSAIIEKLGVDVKLLQTHAKALLLCDELSLFACMEAPGTNRSRYEWFAGGFAYWFGPPGQTTLAADWTDEHTIALAPYPLMREVETSIVYREVSKADVAKWGISEAYRRATPRKHGLLFRQAR</sequence>
<evidence type="ECO:0000313" key="1">
    <source>
        <dbReference type="EMBL" id="MBD2867443.1"/>
    </source>
</evidence>
<dbReference type="InterPro" id="IPR024992">
    <property type="entry name" value="DUF3891"/>
</dbReference>
<dbReference type="EMBL" id="JACXIY010000002">
    <property type="protein sequence ID" value="MBD2867443.1"/>
    <property type="molecule type" value="Genomic_DNA"/>
</dbReference>
<organism evidence="1 2">
    <name type="scientific">Paenibacillus arenilitoris</name>
    <dbReference type="NCBI Taxonomy" id="2772299"/>
    <lineage>
        <taxon>Bacteria</taxon>
        <taxon>Bacillati</taxon>
        <taxon>Bacillota</taxon>
        <taxon>Bacilli</taxon>
        <taxon>Bacillales</taxon>
        <taxon>Paenibacillaceae</taxon>
        <taxon>Paenibacillus</taxon>
    </lineage>
</organism>